<dbReference type="EMBL" id="LAZR01001042">
    <property type="protein sequence ID" value="KKN51926.1"/>
    <property type="molecule type" value="Genomic_DNA"/>
</dbReference>
<proteinExistence type="predicted"/>
<reference evidence="1" key="1">
    <citation type="journal article" date="2015" name="Nature">
        <title>Complex archaea that bridge the gap between prokaryotes and eukaryotes.</title>
        <authorList>
            <person name="Spang A."/>
            <person name="Saw J.H."/>
            <person name="Jorgensen S.L."/>
            <person name="Zaremba-Niedzwiedzka K."/>
            <person name="Martijn J."/>
            <person name="Lind A.E."/>
            <person name="van Eijk R."/>
            <person name="Schleper C."/>
            <person name="Guy L."/>
            <person name="Ettema T.J."/>
        </authorList>
    </citation>
    <scope>NUCLEOTIDE SEQUENCE</scope>
</reference>
<organism evidence="1">
    <name type="scientific">marine sediment metagenome</name>
    <dbReference type="NCBI Taxonomy" id="412755"/>
    <lineage>
        <taxon>unclassified sequences</taxon>
        <taxon>metagenomes</taxon>
        <taxon>ecological metagenomes</taxon>
    </lineage>
</organism>
<comment type="caution">
    <text evidence="1">The sequence shown here is derived from an EMBL/GenBank/DDBJ whole genome shotgun (WGS) entry which is preliminary data.</text>
</comment>
<protein>
    <submittedName>
        <fullName evidence="1">Uncharacterized protein</fullName>
    </submittedName>
</protein>
<gene>
    <name evidence="1" type="ORF">LCGC14_0617630</name>
</gene>
<dbReference type="AlphaFoldDB" id="A0A0F9TS41"/>
<evidence type="ECO:0000313" key="1">
    <source>
        <dbReference type="EMBL" id="KKN51926.1"/>
    </source>
</evidence>
<accession>A0A0F9TS41</accession>
<sequence>MEITDIILESHIVSEGKLTKEQTDEIEELLENATEVNLEQIAQVLEKGGHKLVKKHAHTLDVSEFNSYIINEENEGYLDIVSELVKNFDKQSTKQPNTQKI</sequence>
<name>A0A0F9TS41_9ZZZZ</name>